<feature type="compositionally biased region" description="Basic residues" evidence="1">
    <location>
        <begin position="1"/>
        <end position="14"/>
    </location>
</feature>
<sequence length="232" mass="23862">MTVRRREHGRRGTARPRTSPPAGGARPVHRVRVIGRGLLAAGVLAAVLTGCGIRATQVPTDAGPAPSRARCSLPATDTAAQSPSGVPAQVFLLCSRQLVSVARSVQVPEGPTDGERRVSVAQELLDELAERPSHTEDQTGYGTEVPSGLTVSGPREGDPDGALRLSTAPERLTRYALAQIVCTLAGSAAAGGDGSVVLGGPAPEPLRRYECTPGLRADPGSEQPPSTEVGTS</sequence>
<gene>
    <name evidence="2" type="ORF">GCM10010145_05370</name>
</gene>
<feature type="region of interest" description="Disordered" evidence="1">
    <location>
        <begin position="59"/>
        <end position="82"/>
    </location>
</feature>
<dbReference type="RefSeq" id="WP_229820792.1">
    <property type="nucleotide sequence ID" value="NZ_BMQK01000001.1"/>
</dbReference>
<comment type="caution">
    <text evidence="2">The sequence shown here is derived from an EMBL/GenBank/DDBJ whole genome shotgun (WGS) entry which is preliminary data.</text>
</comment>
<proteinExistence type="predicted"/>
<reference evidence="2" key="2">
    <citation type="submission" date="2020-09" db="EMBL/GenBank/DDBJ databases">
        <authorList>
            <person name="Sun Q."/>
            <person name="Ohkuma M."/>
        </authorList>
    </citation>
    <scope>NUCLEOTIDE SEQUENCE</scope>
    <source>
        <strain evidence="2">JCM 3131</strain>
    </source>
</reference>
<feature type="region of interest" description="Disordered" evidence="1">
    <location>
        <begin position="129"/>
        <end position="164"/>
    </location>
</feature>
<feature type="compositionally biased region" description="Polar residues" evidence="1">
    <location>
        <begin position="223"/>
        <end position="232"/>
    </location>
</feature>
<name>A0A918B9E8_9ACTN</name>
<evidence type="ECO:0000256" key="1">
    <source>
        <dbReference type="SAM" id="MobiDB-lite"/>
    </source>
</evidence>
<dbReference type="EMBL" id="BMQK01000001">
    <property type="protein sequence ID" value="GGQ40359.1"/>
    <property type="molecule type" value="Genomic_DNA"/>
</dbReference>
<keyword evidence="2" id="KW-0449">Lipoprotein</keyword>
<organism evidence="2 3">
    <name type="scientific">Streptomyces ruber</name>
    <dbReference type="NCBI Taxonomy" id="83378"/>
    <lineage>
        <taxon>Bacteria</taxon>
        <taxon>Bacillati</taxon>
        <taxon>Actinomycetota</taxon>
        <taxon>Actinomycetes</taxon>
        <taxon>Kitasatosporales</taxon>
        <taxon>Streptomycetaceae</taxon>
        <taxon>Streptomyces</taxon>
    </lineage>
</organism>
<evidence type="ECO:0000313" key="3">
    <source>
        <dbReference type="Proteomes" id="UP000620156"/>
    </source>
</evidence>
<feature type="region of interest" description="Disordered" evidence="1">
    <location>
        <begin position="1"/>
        <end position="27"/>
    </location>
</feature>
<keyword evidence="3" id="KW-1185">Reference proteome</keyword>
<protein>
    <submittedName>
        <fullName evidence="2">Lipoprotein</fullName>
    </submittedName>
</protein>
<dbReference type="AlphaFoldDB" id="A0A918B9E8"/>
<evidence type="ECO:0000313" key="2">
    <source>
        <dbReference type="EMBL" id="GGQ40359.1"/>
    </source>
</evidence>
<accession>A0A918B9E8</accession>
<feature type="region of interest" description="Disordered" evidence="1">
    <location>
        <begin position="191"/>
        <end position="232"/>
    </location>
</feature>
<reference evidence="2" key="1">
    <citation type="journal article" date="2014" name="Int. J. Syst. Evol. Microbiol.">
        <title>Complete genome sequence of Corynebacterium casei LMG S-19264T (=DSM 44701T), isolated from a smear-ripened cheese.</title>
        <authorList>
            <consortium name="US DOE Joint Genome Institute (JGI-PGF)"/>
            <person name="Walter F."/>
            <person name="Albersmeier A."/>
            <person name="Kalinowski J."/>
            <person name="Ruckert C."/>
        </authorList>
    </citation>
    <scope>NUCLEOTIDE SEQUENCE</scope>
    <source>
        <strain evidence="2">JCM 3131</strain>
    </source>
</reference>
<dbReference type="Proteomes" id="UP000620156">
    <property type="component" value="Unassembled WGS sequence"/>
</dbReference>